<evidence type="ECO:0000256" key="3">
    <source>
        <dbReference type="SAM" id="MobiDB-lite"/>
    </source>
</evidence>
<dbReference type="PANTHER" id="PTHR23295">
    <property type="entry name" value="NUCLEAR RECEPTOR COACTIVATOR 5-RELATED"/>
    <property type="match status" value="1"/>
</dbReference>
<organism evidence="5">
    <name type="scientific">Clastoptera arizonana</name>
    <name type="common">Arizona spittle bug</name>
    <dbReference type="NCBI Taxonomy" id="38151"/>
    <lineage>
        <taxon>Eukaryota</taxon>
        <taxon>Metazoa</taxon>
        <taxon>Ecdysozoa</taxon>
        <taxon>Arthropoda</taxon>
        <taxon>Hexapoda</taxon>
        <taxon>Insecta</taxon>
        <taxon>Pterygota</taxon>
        <taxon>Neoptera</taxon>
        <taxon>Paraneoptera</taxon>
        <taxon>Hemiptera</taxon>
        <taxon>Auchenorrhyncha</taxon>
        <taxon>Cercopoidea</taxon>
        <taxon>Clastopteridae</taxon>
        <taxon>Clastoptera</taxon>
    </lineage>
</organism>
<dbReference type="SMART" id="SM00360">
    <property type="entry name" value="RRM"/>
    <property type="match status" value="1"/>
</dbReference>
<gene>
    <name evidence="5" type="ORF">g.4836</name>
</gene>
<dbReference type="InterPro" id="IPR036621">
    <property type="entry name" value="Anticodon-bd_dom_sf"/>
</dbReference>
<feature type="compositionally biased region" description="Basic and acidic residues" evidence="3">
    <location>
        <begin position="156"/>
        <end position="182"/>
    </location>
</feature>
<dbReference type="Gene3D" id="3.30.70.330">
    <property type="match status" value="1"/>
</dbReference>
<dbReference type="SUPFAM" id="SSF52954">
    <property type="entry name" value="Class II aaRS ABD-related"/>
    <property type="match status" value="1"/>
</dbReference>
<feature type="domain" description="RRM" evidence="4">
    <location>
        <begin position="26"/>
        <end position="96"/>
    </location>
</feature>
<keyword evidence="1 2" id="KW-0694">RNA-binding</keyword>
<dbReference type="Gene3D" id="3.40.50.800">
    <property type="entry name" value="Anticodon-binding domain"/>
    <property type="match status" value="1"/>
</dbReference>
<proteinExistence type="predicted"/>
<dbReference type="InterPro" id="IPR000504">
    <property type="entry name" value="RRM_dom"/>
</dbReference>
<protein>
    <recommendedName>
        <fullName evidence="4">RRM domain-containing protein</fullName>
    </recommendedName>
</protein>
<accession>A0A1B6E590</accession>
<reference evidence="5" key="1">
    <citation type="submission" date="2015-12" db="EMBL/GenBank/DDBJ databases">
        <title>De novo transcriptome assembly of four potential Pierce s Disease insect vectors from Arizona vineyards.</title>
        <authorList>
            <person name="Tassone E.E."/>
        </authorList>
    </citation>
    <scope>NUCLEOTIDE SEQUENCE</scope>
</reference>
<name>A0A1B6E590_9HEMI</name>
<dbReference type="AlphaFoldDB" id="A0A1B6E590"/>
<dbReference type="Pfam" id="PF00076">
    <property type="entry name" value="RRM_1"/>
    <property type="match status" value="1"/>
</dbReference>
<evidence type="ECO:0000256" key="2">
    <source>
        <dbReference type="PROSITE-ProRule" id="PRU00176"/>
    </source>
</evidence>
<dbReference type="SUPFAM" id="SSF54928">
    <property type="entry name" value="RNA-binding domain, RBD"/>
    <property type="match status" value="1"/>
</dbReference>
<feature type="region of interest" description="Disordered" evidence="3">
    <location>
        <begin position="430"/>
        <end position="473"/>
    </location>
</feature>
<feature type="compositionally biased region" description="Low complexity" evidence="3">
    <location>
        <begin position="450"/>
        <end position="461"/>
    </location>
</feature>
<evidence type="ECO:0000313" key="5">
    <source>
        <dbReference type="EMBL" id="JAS33049.1"/>
    </source>
</evidence>
<dbReference type="InterPro" id="IPR012677">
    <property type="entry name" value="Nucleotide-bd_a/b_plait_sf"/>
</dbReference>
<sequence>MSFRDESSLTANELNKLMRDPSTINSRIFIGNVPPRLEKPEMEERFSKHGKILGIRLNQGFGFIQYAEEAFAAAAIAAEAGKTVYGKKLDVKPARMGTNDKGSFQDIAPENIRERSPLRTNSSDMMDIRSGRGGRDWRERDRFDGPPDFSIGRGRGGLDRDSDRFYGRADPFPREDFRGGPIDDFRSHMDDVRGHDFSPQFRGNMDTRDPIGQPGSKSTIEYPPAKFPVSVRTNDCEIIVVTKICRVYAESIERRLKKVGLTVDLLFPNDDVPLGRVLANISGRGTLYAIVITPINEERRSLTLNILYGQPQEHRNMPVDSALQMIAHNFEAYLRGEKGLGPGPVSVGGMVHGIDRHPEAIQTLLNLLKENRQLTVLQYDKVIRYLQDKREIQIKLEVGDAKGLAGDISQPTTKQQEVLQHRILNILNQSGSGSGSVGDNSPVPAPVPSPWANQGTSNNSGSGPGGAPLLNDPNVQKALDSLIQGDLLRKINPAAPSANLPQPLFNAYAGQRKF</sequence>
<evidence type="ECO:0000259" key="4">
    <source>
        <dbReference type="PROSITE" id="PS50102"/>
    </source>
</evidence>
<dbReference type="PANTHER" id="PTHR23295:SF6">
    <property type="entry name" value="NEOSIN, ISOFORM A"/>
    <property type="match status" value="1"/>
</dbReference>
<dbReference type="InterPro" id="IPR052600">
    <property type="entry name" value="Nuc_rcpt_coact/corep"/>
</dbReference>
<dbReference type="GO" id="GO:0003723">
    <property type="term" value="F:RNA binding"/>
    <property type="evidence" value="ECO:0007669"/>
    <property type="project" value="UniProtKB-UniRule"/>
</dbReference>
<dbReference type="EMBL" id="GEDC01004249">
    <property type="protein sequence ID" value="JAS33049.1"/>
    <property type="molecule type" value="Transcribed_RNA"/>
</dbReference>
<dbReference type="PROSITE" id="PS50102">
    <property type="entry name" value="RRM"/>
    <property type="match status" value="1"/>
</dbReference>
<feature type="region of interest" description="Disordered" evidence="3">
    <location>
        <begin position="121"/>
        <end position="182"/>
    </location>
</feature>
<evidence type="ECO:0000256" key="1">
    <source>
        <dbReference type="ARBA" id="ARBA00022884"/>
    </source>
</evidence>
<dbReference type="InterPro" id="IPR035979">
    <property type="entry name" value="RBD_domain_sf"/>
</dbReference>
<feature type="compositionally biased region" description="Basic and acidic residues" evidence="3">
    <location>
        <begin position="126"/>
        <end position="145"/>
    </location>
</feature>
<feature type="region of interest" description="Disordered" evidence="3">
    <location>
        <begin position="197"/>
        <end position="221"/>
    </location>
</feature>